<organism evidence="6 7">
    <name type="scientific">Pomacea canaliculata</name>
    <name type="common">Golden apple snail</name>
    <dbReference type="NCBI Taxonomy" id="400727"/>
    <lineage>
        <taxon>Eukaryota</taxon>
        <taxon>Metazoa</taxon>
        <taxon>Spiralia</taxon>
        <taxon>Lophotrochozoa</taxon>
        <taxon>Mollusca</taxon>
        <taxon>Gastropoda</taxon>
        <taxon>Caenogastropoda</taxon>
        <taxon>Architaenioglossa</taxon>
        <taxon>Ampullarioidea</taxon>
        <taxon>Ampullariidae</taxon>
        <taxon>Pomacea</taxon>
    </lineage>
</organism>
<evidence type="ECO:0000256" key="3">
    <source>
        <dbReference type="ARBA" id="ARBA00022843"/>
    </source>
</evidence>
<dbReference type="STRING" id="400727.A0A2T7P5Z7"/>
<protein>
    <recommendedName>
        <fullName evidence="5">ZMYM2-like/QRICH1 C-terminal domain-containing protein</fullName>
    </recommendedName>
</protein>
<proteinExistence type="predicted"/>
<keyword evidence="1" id="KW-1017">Isopeptide bond</keyword>
<feature type="region of interest" description="Disordered" evidence="4">
    <location>
        <begin position="754"/>
        <end position="776"/>
    </location>
</feature>
<dbReference type="PANTHER" id="PTHR21446:SF6">
    <property type="entry name" value="MITOCHONDRIAL ANTIVIRAL-SIGNALING PROTEIN"/>
    <property type="match status" value="1"/>
</dbReference>
<evidence type="ECO:0000256" key="2">
    <source>
        <dbReference type="ARBA" id="ARBA00022553"/>
    </source>
</evidence>
<sequence>MAQTLASKNDAKTHGMETRKKSVGAHLSPQTSTEMTYGDESASVVAEATQCLVDYAMTKGHTIHSLTHMTRSQLADFLRDFYVKIKSRMEDSGIDLKELRAGLHKFFLNEIAVDIIRDRTFELANATFDIALRSNSSRKYHRMRIEMEDLRKMYLSEAMDLTTPESLQNKVFFDVNLYICNRGKDYLRLMKKTDFEVSSDMNGRRYVWLKDHPKFSSGVDTNNDKDFCLTYQMGDRMYERPGDPRCPVKSFLQYVTHLHPMTDAFWQRPKRSVSPTDYVWYDHSPMGNSTLSKIMQRISIMAGMCDNYTNHAIRAAYIPLIESICLEALGSQQSLPPAFEAVNAAGADGGMVRPQSCKQELDTSSGDESSSLMSETRENDAENDVSDGQGLREAKMKVLEQLQKVMVRDIQKFVDWLKTVRVEYNAGELMVLCSPVEKMVAEVPDVMPEAPPTHKVSSEKKPHSILRQPSESLDPIPRQDSHSNSSSSHGDFMGMQSISIKQVEFRSFGDTYCSLAEIAPMKITIPTEDTLLVTGIPENVQLMVHKKHGQNNMSKESIADRIFFSENEMDVAEVAALLGTRTSMHHKQDNSLPIHSIYQAQLQPSTSLATPIVTTSPAPVPVGPPIAVSHIQPELQSHKLTPQNSFETKSKSELIKTKKFKSVTYREPSPIPDLKRVSSTGTPILKRQANVVDAHYGDEHFPKRCLSEDLNHLPFSALRRDDSLEAKRLHADRLDDSLRKHQEILQNSPLLKKQMDRHGTGFRKSYHRVKSEPVDT</sequence>
<evidence type="ECO:0000259" key="5">
    <source>
        <dbReference type="Pfam" id="PF12012"/>
    </source>
</evidence>
<evidence type="ECO:0000256" key="4">
    <source>
        <dbReference type="SAM" id="MobiDB-lite"/>
    </source>
</evidence>
<dbReference type="OMA" id="HPMTEAF"/>
<dbReference type="InterPro" id="IPR021893">
    <property type="entry name" value="ZMYM2-like_C"/>
</dbReference>
<dbReference type="AlphaFoldDB" id="A0A2T7P5Z7"/>
<evidence type="ECO:0000256" key="1">
    <source>
        <dbReference type="ARBA" id="ARBA00022499"/>
    </source>
</evidence>
<keyword evidence="2" id="KW-0597">Phosphoprotein</keyword>
<feature type="region of interest" description="Disordered" evidence="4">
    <location>
        <begin position="447"/>
        <end position="492"/>
    </location>
</feature>
<feature type="domain" description="ZMYM2-like/QRICH1 C-terminal" evidence="5">
    <location>
        <begin position="221"/>
        <end position="299"/>
    </location>
</feature>
<keyword evidence="7" id="KW-1185">Reference proteome</keyword>
<feature type="compositionally biased region" description="Low complexity" evidence="4">
    <location>
        <begin position="362"/>
        <end position="374"/>
    </location>
</feature>
<dbReference type="EMBL" id="PZQS01000006">
    <property type="protein sequence ID" value="PVD28831.1"/>
    <property type="molecule type" value="Genomic_DNA"/>
</dbReference>
<feature type="region of interest" description="Disordered" evidence="4">
    <location>
        <begin position="352"/>
        <end position="389"/>
    </location>
</feature>
<gene>
    <name evidence="6" type="ORF">C0Q70_11426</name>
</gene>
<dbReference type="OrthoDB" id="2434995at2759"/>
<dbReference type="PANTHER" id="PTHR21446">
    <property type="entry name" value="DUF3504 DOMAIN-CONTAINING PROTEIN"/>
    <property type="match status" value="1"/>
</dbReference>
<evidence type="ECO:0000313" key="6">
    <source>
        <dbReference type="EMBL" id="PVD28831.1"/>
    </source>
</evidence>
<keyword evidence="3" id="KW-0832">Ubl conjugation</keyword>
<accession>A0A2T7P5Z7</accession>
<dbReference type="Proteomes" id="UP000245119">
    <property type="component" value="Linkage Group LG6"/>
</dbReference>
<feature type="region of interest" description="Disordered" evidence="4">
    <location>
        <begin position="1"/>
        <end position="38"/>
    </location>
</feature>
<comment type="caution">
    <text evidence="6">The sequence shown here is derived from an EMBL/GenBank/DDBJ whole genome shotgun (WGS) entry which is preliminary data.</text>
</comment>
<evidence type="ECO:0000313" key="7">
    <source>
        <dbReference type="Proteomes" id="UP000245119"/>
    </source>
</evidence>
<dbReference type="Pfam" id="PF12012">
    <property type="entry name" value="DUF3504"/>
    <property type="match status" value="1"/>
</dbReference>
<reference evidence="6 7" key="1">
    <citation type="submission" date="2018-04" db="EMBL/GenBank/DDBJ databases">
        <title>The genome of golden apple snail Pomacea canaliculata provides insight into stress tolerance and invasive adaptation.</title>
        <authorList>
            <person name="Liu C."/>
            <person name="Liu B."/>
            <person name="Ren Y."/>
            <person name="Zhang Y."/>
            <person name="Wang H."/>
            <person name="Li S."/>
            <person name="Jiang F."/>
            <person name="Yin L."/>
            <person name="Zhang G."/>
            <person name="Qian W."/>
            <person name="Fan W."/>
        </authorList>
    </citation>
    <scope>NUCLEOTIDE SEQUENCE [LARGE SCALE GENOMIC DNA]</scope>
    <source>
        <strain evidence="6">SZHN2017</strain>
        <tissue evidence="6">Muscle</tissue>
    </source>
</reference>
<name>A0A2T7P5Z7_POMCA</name>
<dbReference type="InterPro" id="IPR052787">
    <property type="entry name" value="MAVS"/>
</dbReference>
<feature type="compositionally biased region" description="Basic and acidic residues" evidence="4">
    <location>
        <begin position="9"/>
        <end position="20"/>
    </location>
</feature>